<sequence>MKDPCSKSQLEPNKCGVSTSFGRVAFPTVPVESPRLRAKRAFSREVGMPPAEYIQQERIAVTKKWLLETPLSIREMATRMAFSSKYHFMRSFKQSTGKTPGRWRSTAIPPIV</sequence>
<dbReference type="GO" id="GO:0003700">
    <property type="term" value="F:DNA-binding transcription factor activity"/>
    <property type="evidence" value="ECO:0007669"/>
    <property type="project" value="InterPro"/>
</dbReference>
<evidence type="ECO:0000313" key="6">
    <source>
        <dbReference type="EMBL" id="SEB50341.1"/>
    </source>
</evidence>
<evidence type="ECO:0000313" key="7">
    <source>
        <dbReference type="Proteomes" id="UP000182409"/>
    </source>
</evidence>
<dbReference type="InterPro" id="IPR018060">
    <property type="entry name" value="HTH_AraC"/>
</dbReference>
<dbReference type="EMBL" id="FNSD01000001">
    <property type="protein sequence ID" value="SEB50341.1"/>
    <property type="molecule type" value="Genomic_DNA"/>
</dbReference>
<dbReference type="Gene3D" id="1.10.10.60">
    <property type="entry name" value="Homeodomain-like"/>
    <property type="match status" value="1"/>
</dbReference>
<evidence type="ECO:0000256" key="3">
    <source>
        <dbReference type="ARBA" id="ARBA00023163"/>
    </source>
</evidence>
<proteinExistence type="predicted"/>
<dbReference type="GO" id="GO:0043565">
    <property type="term" value="F:sequence-specific DNA binding"/>
    <property type="evidence" value="ECO:0007669"/>
    <property type="project" value="InterPro"/>
</dbReference>
<organism evidence="6 7">
    <name type="scientific">Terriglobus roseus</name>
    <dbReference type="NCBI Taxonomy" id="392734"/>
    <lineage>
        <taxon>Bacteria</taxon>
        <taxon>Pseudomonadati</taxon>
        <taxon>Acidobacteriota</taxon>
        <taxon>Terriglobia</taxon>
        <taxon>Terriglobales</taxon>
        <taxon>Acidobacteriaceae</taxon>
        <taxon>Terriglobus</taxon>
    </lineage>
</organism>
<keyword evidence="1" id="KW-0805">Transcription regulation</keyword>
<evidence type="ECO:0000256" key="4">
    <source>
        <dbReference type="SAM" id="MobiDB-lite"/>
    </source>
</evidence>
<protein>
    <submittedName>
        <fullName evidence="6">Helix-turn-helix domain-containing protein</fullName>
    </submittedName>
</protein>
<dbReference type="SUPFAM" id="SSF46689">
    <property type="entry name" value="Homeodomain-like"/>
    <property type="match status" value="1"/>
</dbReference>
<dbReference type="Pfam" id="PF12833">
    <property type="entry name" value="HTH_18"/>
    <property type="match status" value="1"/>
</dbReference>
<evidence type="ECO:0000256" key="2">
    <source>
        <dbReference type="ARBA" id="ARBA00023125"/>
    </source>
</evidence>
<feature type="region of interest" description="Disordered" evidence="4">
    <location>
        <begin position="93"/>
        <end position="112"/>
    </location>
</feature>
<gene>
    <name evidence="6" type="ORF">SAMN05443244_0847</name>
</gene>
<dbReference type="Proteomes" id="UP000182409">
    <property type="component" value="Unassembled WGS sequence"/>
</dbReference>
<dbReference type="PANTHER" id="PTHR43280">
    <property type="entry name" value="ARAC-FAMILY TRANSCRIPTIONAL REGULATOR"/>
    <property type="match status" value="1"/>
</dbReference>
<dbReference type="PROSITE" id="PS00041">
    <property type="entry name" value="HTH_ARAC_FAMILY_1"/>
    <property type="match status" value="1"/>
</dbReference>
<dbReference type="PROSITE" id="PS01124">
    <property type="entry name" value="HTH_ARAC_FAMILY_2"/>
    <property type="match status" value="1"/>
</dbReference>
<accession>A0A1H4JVL0</accession>
<dbReference type="SMART" id="SM00342">
    <property type="entry name" value="HTH_ARAC"/>
    <property type="match status" value="1"/>
</dbReference>
<dbReference type="InterPro" id="IPR018062">
    <property type="entry name" value="HTH_AraC-typ_CS"/>
</dbReference>
<keyword evidence="3" id="KW-0804">Transcription</keyword>
<name>A0A1H4JVL0_9BACT</name>
<reference evidence="6 7" key="1">
    <citation type="submission" date="2016-10" db="EMBL/GenBank/DDBJ databases">
        <authorList>
            <person name="de Groot N.N."/>
        </authorList>
    </citation>
    <scope>NUCLEOTIDE SEQUENCE [LARGE SCALE GENOMIC DNA]</scope>
    <source>
        <strain evidence="6 7">AB35.6</strain>
    </source>
</reference>
<evidence type="ECO:0000256" key="1">
    <source>
        <dbReference type="ARBA" id="ARBA00023015"/>
    </source>
</evidence>
<dbReference type="RefSeq" id="WP_074652492.1">
    <property type="nucleotide sequence ID" value="NZ_FNSD01000001.1"/>
</dbReference>
<keyword evidence="2" id="KW-0238">DNA-binding</keyword>
<dbReference type="AlphaFoldDB" id="A0A1H4JVL0"/>
<dbReference type="PANTHER" id="PTHR43280:SF28">
    <property type="entry name" value="HTH-TYPE TRANSCRIPTIONAL ACTIVATOR RHAS"/>
    <property type="match status" value="1"/>
</dbReference>
<evidence type="ECO:0000259" key="5">
    <source>
        <dbReference type="PROSITE" id="PS01124"/>
    </source>
</evidence>
<dbReference type="InterPro" id="IPR009057">
    <property type="entry name" value="Homeodomain-like_sf"/>
</dbReference>
<feature type="domain" description="HTH araC/xylS-type" evidence="5">
    <location>
        <begin position="39"/>
        <end position="106"/>
    </location>
</feature>